<dbReference type="GO" id="GO:0004867">
    <property type="term" value="F:serine-type endopeptidase inhibitor activity"/>
    <property type="evidence" value="ECO:0007669"/>
    <property type="project" value="UniProtKB-KW"/>
</dbReference>
<dbReference type="PROSITE" id="PS00285">
    <property type="entry name" value="POTATO_INHIBITOR"/>
    <property type="match status" value="1"/>
</dbReference>
<dbReference type="Gene3D" id="3.30.10.10">
    <property type="entry name" value="Trypsin Inhibitor V, subunit A"/>
    <property type="match status" value="1"/>
</dbReference>
<keyword evidence="2" id="KW-0646">Protease inhibitor</keyword>
<dbReference type="PANTHER" id="PTHR33091:SF29">
    <property type="entry name" value="SUBTILISIN INHIBITOR 1"/>
    <property type="match status" value="1"/>
</dbReference>
<dbReference type="Pfam" id="PF00280">
    <property type="entry name" value="potato_inhibit"/>
    <property type="match status" value="1"/>
</dbReference>
<accession>A0A2U1PI51</accession>
<dbReference type="STRING" id="35608.A0A2U1PI51"/>
<dbReference type="Proteomes" id="UP000245207">
    <property type="component" value="Unassembled WGS sequence"/>
</dbReference>
<protein>
    <submittedName>
        <fullName evidence="4">Subtilisin-chymotrypsin inhibitor-2B</fullName>
    </submittedName>
</protein>
<organism evidence="4 5">
    <name type="scientific">Artemisia annua</name>
    <name type="common">Sweet wormwood</name>
    <dbReference type="NCBI Taxonomy" id="35608"/>
    <lineage>
        <taxon>Eukaryota</taxon>
        <taxon>Viridiplantae</taxon>
        <taxon>Streptophyta</taxon>
        <taxon>Embryophyta</taxon>
        <taxon>Tracheophyta</taxon>
        <taxon>Spermatophyta</taxon>
        <taxon>Magnoliopsida</taxon>
        <taxon>eudicotyledons</taxon>
        <taxon>Gunneridae</taxon>
        <taxon>Pentapetalae</taxon>
        <taxon>asterids</taxon>
        <taxon>campanulids</taxon>
        <taxon>Asterales</taxon>
        <taxon>Asteraceae</taxon>
        <taxon>Asteroideae</taxon>
        <taxon>Anthemideae</taxon>
        <taxon>Artemisiinae</taxon>
        <taxon>Artemisia</taxon>
    </lineage>
</organism>
<dbReference type="InterPro" id="IPR000864">
    <property type="entry name" value="Prot_inh_pot1"/>
</dbReference>
<dbReference type="InterPro" id="IPR036354">
    <property type="entry name" value="Prot_inh_pot1_sf"/>
</dbReference>
<keyword evidence="3" id="KW-0722">Serine protease inhibitor</keyword>
<comment type="caution">
    <text evidence="4">The sequence shown here is derived from an EMBL/GenBank/DDBJ whole genome shotgun (WGS) entry which is preliminary data.</text>
</comment>
<dbReference type="PRINTS" id="PR00292">
    <property type="entry name" value="POTATOINHBTR"/>
</dbReference>
<comment type="similarity">
    <text evidence="1">Belongs to the protease inhibitor I13 (potato type I serine protease inhibitor) family.</text>
</comment>
<dbReference type="PANTHER" id="PTHR33091">
    <property type="entry name" value="PROTEIN, PUTATIVE, EXPRESSED-RELATED"/>
    <property type="match status" value="1"/>
</dbReference>
<sequence length="84" mass="9312">MASENQQNVPCVEVQQTVPTSKTSWPEVVGMTAEEAEKKIKEGMPRATIQVIPHDSFVTMDFNSNRVRLFVDSSQLVVKGPHIG</sequence>
<dbReference type="OrthoDB" id="10013825at2759"/>
<name>A0A2U1PI51_ARTAN</name>
<dbReference type="GO" id="GO:0009611">
    <property type="term" value="P:response to wounding"/>
    <property type="evidence" value="ECO:0007669"/>
    <property type="project" value="InterPro"/>
</dbReference>
<proteinExistence type="inferred from homology"/>
<dbReference type="EMBL" id="PKPP01001119">
    <property type="protein sequence ID" value="PWA85436.1"/>
    <property type="molecule type" value="Genomic_DNA"/>
</dbReference>
<gene>
    <name evidence="4" type="ORF">CTI12_AA093480</name>
</gene>
<dbReference type="AlphaFoldDB" id="A0A2U1PI51"/>
<dbReference type="SUPFAM" id="SSF54654">
    <property type="entry name" value="CI-2 family of serine protease inhibitors"/>
    <property type="match status" value="1"/>
</dbReference>
<reference evidence="4 5" key="1">
    <citation type="journal article" date="2018" name="Mol. Plant">
        <title>The genome of Artemisia annua provides insight into the evolution of Asteraceae family and artemisinin biosynthesis.</title>
        <authorList>
            <person name="Shen Q."/>
            <person name="Zhang L."/>
            <person name="Liao Z."/>
            <person name="Wang S."/>
            <person name="Yan T."/>
            <person name="Shi P."/>
            <person name="Liu M."/>
            <person name="Fu X."/>
            <person name="Pan Q."/>
            <person name="Wang Y."/>
            <person name="Lv Z."/>
            <person name="Lu X."/>
            <person name="Zhang F."/>
            <person name="Jiang W."/>
            <person name="Ma Y."/>
            <person name="Chen M."/>
            <person name="Hao X."/>
            <person name="Li L."/>
            <person name="Tang Y."/>
            <person name="Lv G."/>
            <person name="Zhou Y."/>
            <person name="Sun X."/>
            <person name="Brodelius P.E."/>
            <person name="Rose J.K.C."/>
            <person name="Tang K."/>
        </authorList>
    </citation>
    <scope>NUCLEOTIDE SEQUENCE [LARGE SCALE GENOMIC DNA]</scope>
    <source>
        <strain evidence="5">cv. Huhao1</strain>
        <tissue evidence="4">Leaf</tissue>
    </source>
</reference>
<evidence type="ECO:0000313" key="5">
    <source>
        <dbReference type="Proteomes" id="UP000245207"/>
    </source>
</evidence>
<evidence type="ECO:0000256" key="2">
    <source>
        <dbReference type="ARBA" id="ARBA00022690"/>
    </source>
</evidence>
<keyword evidence="5" id="KW-1185">Reference proteome</keyword>
<evidence type="ECO:0000313" key="4">
    <source>
        <dbReference type="EMBL" id="PWA85436.1"/>
    </source>
</evidence>
<evidence type="ECO:0000256" key="1">
    <source>
        <dbReference type="ARBA" id="ARBA00008210"/>
    </source>
</evidence>
<evidence type="ECO:0000256" key="3">
    <source>
        <dbReference type="ARBA" id="ARBA00022900"/>
    </source>
</evidence>